<feature type="domain" description="PLD phosphodiesterase" evidence="1">
    <location>
        <begin position="96"/>
        <end position="121"/>
    </location>
</feature>
<dbReference type="Proteomes" id="UP000501128">
    <property type="component" value="Chromosome"/>
</dbReference>
<dbReference type="GO" id="GO:0003824">
    <property type="term" value="F:catalytic activity"/>
    <property type="evidence" value="ECO:0007669"/>
    <property type="project" value="InterPro"/>
</dbReference>
<evidence type="ECO:0000313" key="3">
    <source>
        <dbReference type="Proteomes" id="UP000501128"/>
    </source>
</evidence>
<dbReference type="GO" id="GO:0006793">
    <property type="term" value="P:phosphorus metabolic process"/>
    <property type="evidence" value="ECO:0007669"/>
    <property type="project" value="UniProtKB-ARBA"/>
</dbReference>
<evidence type="ECO:0000313" key="2">
    <source>
        <dbReference type="EMBL" id="QJD79534.1"/>
    </source>
</evidence>
<dbReference type="RefSeq" id="WP_169551498.1">
    <property type="nucleotide sequence ID" value="NZ_CP051677.1"/>
</dbReference>
<gene>
    <name evidence="2" type="ORF">HH216_14780</name>
</gene>
<dbReference type="CDD" id="cd00138">
    <property type="entry name" value="PLDc_SF"/>
    <property type="match status" value="1"/>
</dbReference>
<dbReference type="InterPro" id="IPR001736">
    <property type="entry name" value="PLipase_D/transphosphatidylase"/>
</dbReference>
<protein>
    <recommendedName>
        <fullName evidence="1">PLD phosphodiesterase domain-containing protein</fullName>
    </recommendedName>
</protein>
<dbReference type="PROSITE" id="PS50035">
    <property type="entry name" value="PLD"/>
    <property type="match status" value="1"/>
</dbReference>
<proteinExistence type="predicted"/>
<dbReference type="SUPFAM" id="SSF56024">
    <property type="entry name" value="Phospholipase D/nuclease"/>
    <property type="match status" value="1"/>
</dbReference>
<dbReference type="KEGG" id="srho:HH216_14780"/>
<evidence type="ECO:0000259" key="1">
    <source>
        <dbReference type="PROSITE" id="PS50035"/>
    </source>
</evidence>
<organism evidence="2 3">
    <name type="scientific">Spirosoma rhododendri</name>
    <dbReference type="NCBI Taxonomy" id="2728024"/>
    <lineage>
        <taxon>Bacteria</taxon>
        <taxon>Pseudomonadati</taxon>
        <taxon>Bacteroidota</taxon>
        <taxon>Cytophagia</taxon>
        <taxon>Cytophagales</taxon>
        <taxon>Cytophagaceae</taxon>
        <taxon>Spirosoma</taxon>
    </lineage>
</organism>
<name>A0A7L5DM34_9BACT</name>
<dbReference type="EMBL" id="CP051677">
    <property type="protein sequence ID" value="QJD79534.1"/>
    <property type="molecule type" value="Genomic_DNA"/>
</dbReference>
<sequence>MFPPLERGNTYHYASAGLWSTHDLLLHILRQTGPARIWIATWSMTEDACRVLVQGIQEGIIQDLRLLIDSRVITRNASAYAFVSSHAEKTRITACHAKVTVIENDAWAVSMVGSANYTNNPRIEAGVVTESRPVAAFHRDWIDREMEKAKPFGETLKLLR</sequence>
<reference evidence="2 3" key="1">
    <citation type="submission" date="2020-04" db="EMBL/GenBank/DDBJ databases">
        <title>Genome sequencing of novel species.</title>
        <authorList>
            <person name="Heo J."/>
            <person name="Kim S.-J."/>
            <person name="Kim J.-S."/>
            <person name="Hong S.-B."/>
            <person name="Kwon S.-W."/>
        </authorList>
    </citation>
    <scope>NUCLEOTIDE SEQUENCE [LARGE SCALE GENOMIC DNA]</scope>
    <source>
        <strain evidence="2 3">CJU-R4</strain>
    </source>
</reference>
<accession>A0A7L5DM34</accession>
<dbReference type="Gene3D" id="3.30.870.10">
    <property type="entry name" value="Endonuclease Chain A"/>
    <property type="match status" value="1"/>
</dbReference>
<dbReference type="AlphaFoldDB" id="A0A7L5DM34"/>
<keyword evidence="3" id="KW-1185">Reference proteome</keyword>